<dbReference type="STRING" id="76114.ebA6876"/>
<organism evidence="2 3">
    <name type="scientific">Aromatoleum aromaticum (strain DSM 19018 / LMG 30748 / EbN1)</name>
    <name type="common">Azoarcus sp. (strain EbN1)</name>
    <dbReference type="NCBI Taxonomy" id="76114"/>
    <lineage>
        <taxon>Bacteria</taxon>
        <taxon>Pseudomonadati</taxon>
        <taxon>Pseudomonadota</taxon>
        <taxon>Betaproteobacteria</taxon>
        <taxon>Rhodocyclales</taxon>
        <taxon>Rhodocyclaceae</taxon>
        <taxon>Aromatoleum</taxon>
    </lineage>
</organism>
<dbReference type="RefSeq" id="WP_011239694.1">
    <property type="nucleotide sequence ID" value="NC_006513.1"/>
</dbReference>
<dbReference type="Gene3D" id="1.10.10.10">
    <property type="entry name" value="Winged helix-like DNA-binding domain superfamily/Winged helix DNA-binding domain"/>
    <property type="match status" value="1"/>
</dbReference>
<dbReference type="SUPFAM" id="SSF48452">
    <property type="entry name" value="TPR-like"/>
    <property type="match status" value="1"/>
</dbReference>
<keyword evidence="3" id="KW-1185">Reference proteome</keyword>
<dbReference type="HOGENOM" id="CLU_672032_0_0_4"/>
<dbReference type="EMBL" id="CR555306">
    <property type="protein sequence ID" value="CAI10049.1"/>
    <property type="molecule type" value="Genomic_DNA"/>
</dbReference>
<dbReference type="InterPro" id="IPR005158">
    <property type="entry name" value="BTAD"/>
</dbReference>
<dbReference type="Gene3D" id="1.25.40.10">
    <property type="entry name" value="Tetratricopeptide repeat domain"/>
    <property type="match status" value="1"/>
</dbReference>
<dbReference type="InterPro" id="IPR051677">
    <property type="entry name" value="AfsR-DnrI-RedD_regulator"/>
</dbReference>
<dbReference type="Proteomes" id="UP000006552">
    <property type="component" value="Chromosome"/>
</dbReference>
<gene>
    <name evidence="2" type="ORF">ebA6876</name>
</gene>
<dbReference type="Pfam" id="PF03704">
    <property type="entry name" value="BTAD"/>
    <property type="match status" value="1"/>
</dbReference>
<sequence>MPSDTSGIGGERPTRLQVRLLGAVEIILDGRRLRAFNSLRLQRFLGLIALRRDPQHRSRLAFELWPDSDEAQARTNLGKLLHDFRHALPDSGEFVEIDNEPVRWIATGPSEVDVLRFRDAVAAGDFELAARLYGGDLLPACYDDCVVDERATLRAEAYRVLVRLTEEAARRNDHQAALRHTQRIIGLEPTDEAAVRFQMAAHLALGDRAAALRAYHRYAEVLERELGVAPGEGIGSRHRPAPIVGTVRWEEIPSHHPLVGLVDALGHDQAVTTVPLDRLDEATTATLAARLWRETEGNPLFVIEAVRAGISSDGSEAVLTPTMRAVLLARARGMLGEFRPVRAATREALSWTQRCSQRYLEAELWRLDGELACRSGEREAAAASLRRAVEIARPQGAGWLELRALRSPA</sequence>
<evidence type="ECO:0000313" key="2">
    <source>
        <dbReference type="EMBL" id="CAI10049.1"/>
    </source>
</evidence>
<proteinExistence type="predicted"/>
<dbReference type="SMART" id="SM01043">
    <property type="entry name" value="BTAD"/>
    <property type="match status" value="1"/>
</dbReference>
<protein>
    <recommendedName>
        <fullName evidence="1">Bacterial transcriptional activator domain-containing protein</fullName>
    </recommendedName>
</protein>
<evidence type="ECO:0000259" key="1">
    <source>
        <dbReference type="SMART" id="SM01043"/>
    </source>
</evidence>
<evidence type="ECO:0000313" key="3">
    <source>
        <dbReference type="Proteomes" id="UP000006552"/>
    </source>
</evidence>
<accession>Q5NY15</accession>
<dbReference type="InterPro" id="IPR011990">
    <property type="entry name" value="TPR-like_helical_dom_sf"/>
</dbReference>
<dbReference type="AlphaFoldDB" id="Q5NY15"/>
<dbReference type="InterPro" id="IPR036388">
    <property type="entry name" value="WH-like_DNA-bd_sf"/>
</dbReference>
<feature type="domain" description="Bacterial transcriptional activator" evidence="1">
    <location>
        <begin position="112"/>
        <end position="242"/>
    </location>
</feature>
<dbReference type="PANTHER" id="PTHR35807">
    <property type="entry name" value="TRANSCRIPTIONAL REGULATOR REDD-RELATED"/>
    <property type="match status" value="1"/>
</dbReference>
<dbReference type="eggNOG" id="COG3629">
    <property type="taxonomic scope" value="Bacteria"/>
</dbReference>
<name>Q5NY15_AROAE</name>
<dbReference type="KEGG" id="eba:ebA6876"/>
<reference evidence="2 3" key="1">
    <citation type="journal article" date="2005" name="Arch. Microbiol.">
        <title>The genome sequence of an anaerobic aromatic-degrading denitrifying bacterium, strain EbN1.</title>
        <authorList>
            <person name="Rabus R."/>
            <person name="Kube M."/>
            <person name="Heider J."/>
            <person name="Beck A."/>
            <person name="Heitmann K."/>
            <person name="Widdel F."/>
            <person name="Reinhardt R."/>
        </authorList>
    </citation>
    <scope>NUCLEOTIDE SEQUENCE [LARGE SCALE GENOMIC DNA]</scope>
    <source>
        <strain evidence="2 3">EbN1</strain>
    </source>
</reference>